<evidence type="ECO:0000313" key="2">
    <source>
        <dbReference type="Ensembl" id="ENSELUP00000092536.1"/>
    </source>
</evidence>
<feature type="compositionally biased region" description="Low complexity" evidence="1">
    <location>
        <begin position="51"/>
        <end position="60"/>
    </location>
</feature>
<proteinExistence type="predicted"/>
<keyword evidence="3" id="KW-1185">Reference proteome</keyword>
<reference evidence="2 3" key="1">
    <citation type="submission" date="2020-02" db="EMBL/GenBank/DDBJ databases">
        <title>Esox lucius (northern pike) genome, fEsoLuc1, primary haplotype.</title>
        <authorList>
            <person name="Myers G."/>
            <person name="Karagic N."/>
            <person name="Meyer A."/>
            <person name="Pippel M."/>
            <person name="Reichard M."/>
            <person name="Winkler S."/>
            <person name="Tracey A."/>
            <person name="Sims Y."/>
            <person name="Howe K."/>
            <person name="Rhie A."/>
            <person name="Formenti G."/>
            <person name="Durbin R."/>
            <person name="Fedrigo O."/>
            <person name="Jarvis E.D."/>
        </authorList>
    </citation>
    <scope>NUCLEOTIDE SEQUENCE [LARGE SCALE GENOMIC DNA]</scope>
</reference>
<evidence type="ECO:0000313" key="3">
    <source>
        <dbReference type="Proteomes" id="UP000265140"/>
    </source>
</evidence>
<dbReference type="Proteomes" id="UP000265140">
    <property type="component" value="Chromosome 1"/>
</dbReference>
<name>A0AAY5KV29_ESOLU</name>
<evidence type="ECO:0000256" key="1">
    <source>
        <dbReference type="SAM" id="MobiDB-lite"/>
    </source>
</evidence>
<reference evidence="2" key="2">
    <citation type="submission" date="2025-08" db="UniProtKB">
        <authorList>
            <consortium name="Ensembl"/>
        </authorList>
    </citation>
    <scope>IDENTIFICATION</scope>
</reference>
<reference evidence="2" key="3">
    <citation type="submission" date="2025-09" db="UniProtKB">
        <authorList>
            <consortium name="Ensembl"/>
        </authorList>
    </citation>
    <scope>IDENTIFICATION</scope>
</reference>
<dbReference type="AlphaFoldDB" id="A0AAY5KV29"/>
<protein>
    <submittedName>
        <fullName evidence="2">Uncharacterized protein</fullName>
    </submittedName>
</protein>
<accession>A0AAY5KV29</accession>
<dbReference type="Ensembl" id="ENSELUT00000095277.1">
    <property type="protein sequence ID" value="ENSELUP00000092536.1"/>
    <property type="gene ID" value="ENSELUG00000037315.1"/>
</dbReference>
<sequence length="107" mass="11688">MWHVQLVSQSNINPLNIWDTHVHSFSQENTHTHTMAHYILQQVLTPLNPGGPCCPTGPGAPVEPTSPLSPFMSMTPFSPLGPEGPGNPDKPYRGARFCFCPSTHTPD</sequence>
<organism evidence="2 3">
    <name type="scientific">Esox lucius</name>
    <name type="common">Northern pike</name>
    <dbReference type="NCBI Taxonomy" id="8010"/>
    <lineage>
        <taxon>Eukaryota</taxon>
        <taxon>Metazoa</taxon>
        <taxon>Chordata</taxon>
        <taxon>Craniata</taxon>
        <taxon>Vertebrata</taxon>
        <taxon>Euteleostomi</taxon>
        <taxon>Actinopterygii</taxon>
        <taxon>Neopterygii</taxon>
        <taxon>Teleostei</taxon>
        <taxon>Protacanthopterygii</taxon>
        <taxon>Esociformes</taxon>
        <taxon>Esocidae</taxon>
        <taxon>Esox</taxon>
    </lineage>
</organism>
<feature type="region of interest" description="Disordered" evidence="1">
    <location>
        <begin position="51"/>
        <end position="88"/>
    </location>
</feature>